<dbReference type="InterPro" id="IPR013324">
    <property type="entry name" value="RNA_pol_sigma_r3/r4-like"/>
</dbReference>
<accession>A0A831W3Y5</accession>
<keyword evidence="2" id="KW-0805">Transcription regulation</keyword>
<keyword evidence="8" id="KW-0548">Nucleotidyltransferase</keyword>
<dbReference type="GO" id="GO:0003899">
    <property type="term" value="F:DNA-directed RNA polymerase activity"/>
    <property type="evidence" value="ECO:0007669"/>
    <property type="project" value="UniProtKB-EC"/>
</dbReference>
<dbReference type="PANTHER" id="PTHR43133:SF64">
    <property type="entry name" value="ECF SIGMA FACTOR"/>
    <property type="match status" value="1"/>
</dbReference>
<dbReference type="SUPFAM" id="SSF88946">
    <property type="entry name" value="Sigma2 domain of RNA polymerase sigma factors"/>
    <property type="match status" value="1"/>
</dbReference>
<dbReference type="InterPro" id="IPR039425">
    <property type="entry name" value="RNA_pol_sigma-70-like"/>
</dbReference>
<evidence type="ECO:0000256" key="5">
    <source>
        <dbReference type="SAM" id="MobiDB-lite"/>
    </source>
</evidence>
<dbReference type="PANTHER" id="PTHR43133">
    <property type="entry name" value="RNA POLYMERASE ECF-TYPE SIGMA FACTO"/>
    <property type="match status" value="1"/>
</dbReference>
<feature type="domain" description="RNA polymerase sigma factor 70 region 4 type 2" evidence="7">
    <location>
        <begin position="115"/>
        <end position="165"/>
    </location>
</feature>
<name>A0A831W3Y5_9GAMM</name>
<gene>
    <name evidence="8" type="ORF">ENI96_01420</name>
</gene>
<protein>
    <submittedName>
        <fullName evidence="8">RNA polymerase sigma factor</fullName>
        <ecNumber evidence="8">2.7.7.6</ecNumber>
    </submittedName>
</protein>
<dbReference type="SUPFAM" id="SSF88659">
    <property type="entry name" value="Sigma3 and sigma4 domains of RNA polymerase sigma factors"/>
    <property type="match status" value="1"/>
</dbReference>
<feature type="domain" description="RNA polymerase sigma-70 region 2" evidence="6">
    <location>
        <begin position="20"/>
        <end position="71"/>
    </location>
</feature>
<dbReference type="NCBIfam" id="TIGR02937">
    <property type="entry name" value="sigma70-ECF"/>
    <property type="match status" value="1"/>
</dbReference>
<keyword evidence="3" id="KW-0731">Sigma factor</keyword>
<dbReference type="EC" id="2.7.7.6" evidence="8"/>
<dbReference type="InterPro" id="IPR007627">
    <property type="entry name" value="RNA_pol_sigma70_r2"/>
</dbReference>
<dbReference type="InterPro" id="IPR036388">
    <property type="entry name" value="WH-like_DNA-bd_sf"/>
</dbReference>
<dbReference type="EMBL" id="DRKP01000015">
    <property type="protein sequence ID" value="HEB95073.1"/>
    <property type="molecule type" value="Genomic_DNA"/>
</dbReference>
<dbReference type="InterPro" id="IPR014284">
    <property type="entry name" value="RNA_pol_sigma-70_dom"/>
</dbReference>
<reference evidence="8" key="1">
    <citation type="journal article" date="2020" name="mSystems">
        <title>Genome- and Community-Level Interaction Insights into Carbon Utilization and Element Cycling Functions of Hydrothermarchaeota in Hydrothermal Sediment.</title>
        <authorList>
            <person name="Zhou Z."/>
            <person name="Liu Y."/>
            <person name="Xu W."/>
            <person name="Pan J."/>
            <person name="Luo Z.H."/>
            <person name="Li M."/>
        </authorList>
    </citation>
    <scope>NUCLEOTIDE SEQUENCE [LARGE SCALE GENOMIC DNA]</scope>
    <source>
        <strain evidence="8">HyVt-443</strain>
    </source>
</reference>
<dbReference type="GO" id="GO:0016987">
    <property type="term" value="F:sigma factor activity"/>
    <property type="evidence" value="ECO:0007669"/>
    <property type="project" value="UniProtKB-KW"/>
</dbReference>
<evidence type="ECO:0000259" key="7">
    <source>
        <dbReference type="Pfam" id="PF08281"/>
    </source>
</evidence>
<organism evidence="8">
    <name type="scientific">Sedimenticola thiotaurini</name>
    <dbReference type="NCBI Taxonomy" id="1543721"/>
    <lineage>
        <taxon>Bacteria</taxon>
        <taxon>Pseudomonadati</taxon>
        <taxon>Pseudomonadota</taxon>
        <taxon>Gammaproteobacteria</taxon>
        <taxon>Chromatiales</taxon>
        <taxon>Sedimenticolaceae</taxon>
        <taxon>Sedimenticola</taxon>
    </lineage>
</organism>
<comment type="similarity">
    <text evidence="1">Belongs to the sigma-70 factor family. ECF subfamily.</text>
</comment>
<comment type="caution">
    <text evidence="8">The sequence shown here is derived from an EMBL/GenBank/DDBJ whole genome shotgun (WGS) entry which is preliminary data.</text>
</comment>
<dbReference type="GO" id="GO:0006352">
    <property type="term" value="P:DNA-templated transcription initiation"/>
    <property type="evidence" value="ECO:0007669"/>
    <property type="project" value="InterPro"/>
</dbReference>
<keyword evidence="4" id="KW-0804">Transcription</keyword>
<dbReference type="AlphaFoldDB" id="A0A831W3Y5"/>
<proteinExistence type="inferred from homology"/>
<dbReference type="InterPro" id="IPR013249">
    <property type="entry name" value="RNA_pol_sigma70_r4_t2"/>
</dbReference>
<evidence type="ECO:0000256" key="3">
    <source>
        <dbReference type="ARBA" id="ARBA00023082"/>
    </source>
</evidence>
<evidence type="ECO:0000256" key="1">
    <source>
        <dbReference type="ARBA" id="ARBA00010641"/>
    </source>
</evidence>
<dbReference type="Gene3D" id="1.10.1740.10">
    <property type="match status" value="1"/>
</dbReference>
<dbReference type="GO" id="GO:0003677">
    <property type="term" value="F:DNA binding"/>
    <property type="evidence" value="ECO:0007669"/>
    <property type="project" value="InterPro"/>
</dbReference>
<dbReference type="NCBIfam" id="NF006550">
    <property type="entry name" value="PRK09047.1"/>
    <property type="match status" value="1"/>
</dbReference>
<evidence type="ECO:0000256" key="4">
    <source>
        <dbReference type="ARBA" id="ARBA00023163"/>
    </source>
</evidence>
<evidence type="ECO:0000256" key="2">
    <source>
        <dbReference type="ARBA" id="ARBA00023015"/>
    </source>
</evidence>
<dbReference type="Proteomes" id="UP000886251">
    <property type="component" value="Unassembled WGS sequence"/>
</dbReference>
<evidence type="ECO:0000313" key="8">
    <source>
        <dbReference type="EMBL" id="HEB95073.1"/>
    </source>
</evidence>
<feature type="region of interest" description="Disordered" evidence="5">
    <location>
        <begin position="81"/>
        <end position="101"/>
    </location>
</feature>
<dbReference type="Gene3D" id="1.10.10.10">
    <property type="entry name" value="Winged helix-like DNA-binding domain superfamily/Winged helix DNA-binding domain"/>
    <property type="match status" value="1"/>
</dbReference>
<sequence>MEHFLAGIERRALVMAELATHDREEALDLVQDTMLAFVKRYRERPQTEWPPLFHRILQNRIRDWHRRRQRRGRWWGRLRHQREEEESDDPDPIQQTRDPRARQPDELLLEQQSLEQILAALERLPLRQQQAFLLRTWEGLDVTDTARAMGCSGGSVKTHLSRAMHALRKQLQECSHDE</sequence>
<evidence type="ECO:0000259" key="6">
    <source>
        <dbReference type="Pfam" id="PF04542"/>
    </source>
</evidence>
<dbReference type="Pfam" id="PF04542">
    <property type="entry name" value="Sigma70_r2"/>
    <property type="match status" value="1"/>
</dbReference>
<dbReference type="Pfam" id="PF08281">
    <property type="entry name" value="Sigma70_r4_2"/>
    <property type="match status" value="1"/>
</dbReference>
<dbReference type="InterPro" id="IPR013325">
    <property type="entry name" value="RNA_pol_sigma_r2"/>
</dbReference>
<keyword evidence="8" id="KW-0808">Transferase</keyword>